<proteinExistence type="predicted"/>
<dbReference type="SMART" id="SM00443">
    <property type="entry name" value="G_patch"/>
    <property type="match status" value="1"/>
</dbReference>
<feature type="region of interest" description="Disordered" evidence="2">
    <location>
        <begin position="128"/>
        <end position="204"/>
    </location>
</feature>
<evidence type="ECO:0000259" key="3">
    <source>
        <dbReference type="PROSITE" id="PS50137"/>
    </source>
</evidence>
<feature type="compositionally biased region" description="Basic and acidic residues" evidence="2">
    <location>
        <begin position="165"/>
        <end position="178"/>
    </location>
</feature>
<feature type="compositionally biased region" description="Basic residues" evidence="2">
    <location>
        <begin position="152"/>
        <end position="164"/>
    </location>
</feature>
<name>A0AAV4J402_9GAST</name>
<feature type="compositionally biased region" description="Low complexity" evidence="2">
    <location>
        <begin position="326"/>
        <end position="337"/>
    </location>
</feature>
<dbReference type="InterPro" id="IPR032922">
    <property type="entry name" value="SON"/>
</dbReference>
<dbReference type="GO" id="GO:0048024">
    <property type="term" value="P:regulation of mRNA splicing, via spliceosome"/>
    <property type="evidence" value="ECO:0007669"/>
    <property type="project" value="TreeGrafter"/>
</dbReference>
<sequence length="982" mass="108988">MSETDLSSIPLPSLAEMGKTSRKTAKEMLQEALKGAQRDKKDSLKESPSLHKSTFSSQPKTIEVETNNSNTMGKSSQSIVDELFKDFIAQKFNKTPNDQGFSEANKKTESSVDEISKLLDMEIISIQNNSEAKEVVEKNTSKPKVTEDKAHSAKHHHRVKSSKRSRSDKTVSESAPEKKAKKRNHSSSSKSLTVTKAKKLNIELDQNKEVLSLQENLTICQKEITDAKDKPKSNLLLEPCLSFSTASPNSKISSPPPSTLSMVPEVKLSSSSSTTQSEANGEKGASPKEPTAEDKDIPEDKAKTTPGLMLPTPLAKKQAIPKQLGLKLTSTSLSLIKSTDRVDQDGRVWEEGEVVSSHSENEQADSDSEPDGYPSETGSINSDAEEWRGQTTSKSKKKHKHKHKKKKKKSSSKDKEKKHKSSSEKSSSQGSKNDKHSEKRSSADRKSRERSRSKSREDSKRTKNKDSKDGEDRRRHLRSRSKSPKHRRSSHKSRSRSRSPKRSHYNEWDARHYSSKHRSRSRSRDRSSERSKRRSSSSGRHEERIKKETREERLQIDKAKLRRIAIANALVNMKAGQGPQVEVPALKSEGKSVQELTEFCKRIADKGKEGEGSDEVSDSSDDEVPRVSDDEETLIHHPFKIKEPVTTGIVMNIRNSKQLPVLTPLEKQAQKANLRLTFPVSSGSHHRANESEWVPVERPSPAAARPTPSAPATTQKAKPSPVVEPVAQVPLPEEPKKSDSIFPDPAETQNIDIGTIISERLQAVRKLQQNPYDVQALSTMHKAQEQASMWATSKHLPGQFTGSTGARVLSQAELIGDKRHQAWAKKTQLLQAAPVTGGIGMFLLQKMGWKHGEGLGKNNEGNKEPLLLDIKVDRKGLSAAVEAPQKKAQIGTVVRAKDLSNKHPVSALMELCNRRKWGPPVFTVVDESGPDHKKNFLFKVKINNIEYQPTVPSSNKKTAKAQCAGVCLQELGLIPRDAPLNI</sequence>
<evidence type="ECO:0000256" key="1">
    <source>
        <dbReference type="PROSITE-ProRule" id="PRU00266"/>
    </source>
</evidence>
<dbReference type="Gene3D" id="3.30.160.20">
    <property type="match status" value="1"/>
</dbReference>
<dbReference type="Pfam" id="PF14709">
    <property type="entry name" value="DND1_DSRM"/>
    <property type="match status" value="1"/>
</dbReference>
<comment type="caution">
    <text evidence="5">The sequence shown here is derived from an EMBL/GenBank/DDBJ whole genome shotgun (WGS) entry which is preliminary data.</text>
</comment>
<dbReference type="FunFam" id="3.30.160.20:FF:000053">
    <property type="entry name" value="protein SON isoform X1"/>
    <property type="match status" value="1"/>
</dbReference>
<feature type="compositionally biased region" description="Acidic residues" evidence="2">
    <location>
        <begin position="612"/>
        <end position="622"/>
    </location>
</feature>
<dbReference type="AlphaFoldDB" id="A0AAV4J402"/>
<dbReference type="GO" id="GO:0003723">
    <property type="term" value="F:RNA binding"/>
    <property type="evidence" value="ECO:0007669"/>
    <property type="project" value="UniProtKB-UniRule"/>
</dbReference>
<dbReference type="Proteomes" id="UP000762676">
    <property type="component" value="Unassembled WGS sequence"/>
</dbReference>
<evidence type="ECO:0000259" key="4">
    <source>
        <dbReference type="PROSITE" id="PS50174"/>
    </source>
</evidence>
<feature type="domain" description="DRBM" evidence="3">
    <location>
        <begin position="903"/>
        <end position="973"/>
    </location>
</feature>
<feature type="compositionally biased region" description="Basic and acidic residues" evidence="2">
    <location>
        <begin position="290"/>
        <end position="303"/>
    </location>
</feature>
<reference evidence="5 6" key="1">
    <citation type="journal article" date="2021" name="Elife">
        <title>Chloroplast acquisition without the gene transfer in kleptoplastic sea slugs, Plakobranchus ocellatus.</title>
        <authorList>
            <person name="Maeda T."/>
            <person name="Takahashi S."/>
            <person name="Yoshida T."/>
            <person name="Shimamura S."/>
            <person name="Takaki Y."/>
            <person name="Nagai Y."/>
            <person name="Toyoda A."/>
            <person name="Suzuki Y."/>
            <person name="Arimoto A."/>
            <person name="Ishii H."/>
            <person name="Satoh N."/>
            <person name="Nishiyama T."/>
            <person name="Hasebe M."/>
            <person name="Maruyama T."/>
            <person name="Minagawa J."/>
            <person name="Obokata J."/>
            <person name="Shigenobu S."/>
        </authorList>
    </citation>
    <scope>NUCLEOTIDE SEQUENCE [LARGE SCALE GENOMIC DNA]</scope>
</reference>
<dbReference type="Pfam" id="PF01585">
    <property type="entry name" value="G-patch"/>
    <property type="match status" value="1"/>
</dbReference>
<keyword evidence="1" id="KW-0694">RNA-binding</keyword>
<dbReference type="PANTHER" id="PTHR46528">
    <property type="entry name" value="PROTEIN SON"/>
    <property type="match status" value="1"/>
</dbReference>
<dbReference type="SMART" id="SM00358">
    <property type="entry name" value="DSRM"/>
    <property type="match status" value="1"/>
</dbReference>
<feature type="region of interest" description="Disordered" evidence="2">
    <location>
        <begin position="243"/>
        <end position="558"/>
    </location>
</feature>
<feature type="compositionally biased region" description="Basic and acidic residues" evidence="2">
    <location>
        <begin position="539"/>
        <end position="558"/>
    </location>
</feature>
<feature type="region of interest" description="Disordered" evidence="2">
    <location>
        <begin position="604"/>
        <end position="635"/>
    </location>
</feature>
<dbReference type="InterPro" id="IPR000467">
    <property type="entry name" value="G_patch_dom"/>
</dbReference>
<feature type="compositionally biased region" description="Basic and acidic residues" evidence="2">
    <location>
        <begin position="36"/>
        <end position="49"/>
    </location>
</feature>
<organism evidence="5 6">
    <name type="scientific">Elysia marginata</name>
    <dbReference type="NCBI Taxonomy" id="1093978"/>
    <lineage>
        <taxon>Eukaryota</taxon>
        <taxon>Metazoa</taxon>
        <taxon>Spiralia</taxon>
        <taxon>Lophotrochozoa</taxon>
        <taxon>Mollusca</taxon>
        <taxon>Gastropoda</taxon>
        <taxon>Heterobranchia</taxon>
        <taxon>Euthyneura</taxon>
        <taxon>Panpulmonata</taxon>
        <taxon>Sacoglossa</taxon>
        <taxon>Placobranchoidea</taxon>
        <taxon>Plakobranchidae</taxon>
        <taxon>Elysia</taxon>
    </lineage>
</organism>
<feature type="compositionally biased region" description="Basic and acidic residues" evidence="2">
    <location>
        <begin position="338"/>
        <end position="350"/>
    </location>
</feature>
<feature type="compositionally biased region" description="Polar residues" evidence="2">
    <location>
        <begin position="50"/>
        <end position="74"/>
    </location>
</feature>
<keyword evidence="6" id="KW-1185">Reference proteome</keyword>
<protein>
    <submittedName>
        <fullName evidence="5">Protein SON</fullName>
    </submittedName>
</protein>
<dbReference type="CDD" id="cd19870">
    <property type="entry name" value="DSRM_SON-like"/>
    <property type="match status" value="1"/>
</dbReference>
<feature type="domain" description="G-patch" evidence="4">
    <location>
        <begin position="836"/>
        <end position="882"/>
    </location>
</feature>
<feature type="region of interest" description="Disordered" evidence="2">
    <location>
        <begin position="1"/>
        <end position="74"/>
    </location>
</feature>
<feature type="compositionally biased region" description="Low complexity" evidence="2">
    <location>
        <begin position="699"/>
        <end position="714"/>
    </location>
</feature>
<dbReference type="PANTHER" id="PTHR46528:SF1">
    <property type="entry name" value="PROTEIN SON"/>
    <property type="match status" value="1"/>
</dbReference>
<evidence type="ECO:0000256" key="2">
    <source>
        <dbReference type="SAM" id="MobiDB-lite"/>
    </source>
</evidence>
<feature type="compositionally biased region" description="Basic residues" evidence="2">
    <location>
        <begin position="394"/>
        <end position="420"/>
    </location>
</feature>
<evidence type="ECO:0000313" key="5">
    <source>
        <dbReference type="EMBL" id="GFS17553.1"/>
    </source>
</evidence>
<feature type="compositionally biased region" description="Basic residues" evidence="2">
    <location>
        <begin position="475"/>
        <end position="503"/>
    </location>
</feature>
<feature type="compositionally biased region" description="Basic and acidic residues" evidence="2">
    <location>
        <begin position="131"/>
        <end position="151"/>
    </location>
</feature>
<dbReference type="PROSITE" id="PS50174">
    <property type="entry name" value="G_PATCH"/>
    <property type="match status" value="1"/>
</dbReference>
<accession>A0AAV4J402</accession>
<evidence type="ECO:0000313" key="6">
    <source>
        <dbReference type="Proteomes" id="UP000762676"/>
    </source>
</evidence>
<feature type="region of interest" description="Disordered" evidence="2">
    <location>
        <begin position="681"/>
        <end position="724"/>
    </location>
</feature>
<dbReference type="SUPFAM" id="SSF54768">
    <property type="entry name" value="dsRNA-binding domain-like"/>
    <property type="match status" value="1"/>
</dbReference>
<dbReference type="GO" id="GO:0051726">
    <property type="term" value="P:regulation of cell cycle"/>
    <property type="evidence" value="ECO:0007669"/>
    <property type="project" value="InterPro"/>
</dbReference>
<dbReference type="PROSITE" id="PS50137">
    <property type="entry name" value="DS_RBD"/>
    <property type="match status" value="1"/>
</dbReference>
<dbReference type="InterPro" id="IPR014720">
    <property type="entry name" value="dsRBD_dom"/>
</dbReference>
<gene>
    <name evidence="5" type="ORF">ElyMa_004985200</name>
</gene>
<dbReference type="EMBL" id="BMAT01009971">
    <property type="protein sequence ID" value="GFS17553.1"/>
    <property type="molecule type" value="Genomic_DNA"/>
</dbReference>
<feature type="compositionally biased region" description="Basic and acidic residues" evidence="2">
    <location>
        <begin position="432"/>
        <end position="474"/>
    </location>
</feature>